<feature type="region of interest" description="Disordered" evidence="1">
    <location>
        <begin position="196"/>
        <end position="228"/>
    </location>
</feature>
<accession>A0A5C3EQU4</accession>
<feature type="compositionally biased region" description="Basic and acidic residues" evidence="1">
    <location>
        <begin position="9"/>
        <end position="32"/>
    </location>
</feature>
<feature type="region of interest" description="Disordered" evidence="1">
    <location>
        <begin position="1"/>
        <end position="32"/>
    </location>
</feature>
<dbReference type="Proteomes" id="UP000324022">
    <property type="component" value="Unassembled WGS sequence"/>
</dbReference>
<dbReference type="EMBL" id="OOIN01000040">
    <property type="protein sequence ID" value="SPO31669.1"/>
    <property type="molecule type" value="Genomic_DNA"/>
</dbReference>
<sequence>MSRSGMSVLDDHQTETWEKDLEERMRSKEEEKSDLVVRGLRDATQLFNEWGRLKETERESRLANALGGRVFKDVVKWIHDSYSSSPHSHLFEVLHQELKSLFQGLKLTTQRVYRHLDRLYKDPSAWKQMDQYERFLTLIRSALPHKNEPSPTQDEPDETSVAVRHIRNAFATKFNGYAVELLLAHIDLHEQSSHRSSRPAALISPEVSHKSDPASTSLTSLPATSTPPTRAVVGIKRKVATTDEEQYLERPTRVATASAKMALKRQVDSPRPSRVTDTPGRSSPVASTSVSGTRHQNSAIVATTSSSTAKTTTLYTPDPDYHYTKVLPIIQSSGFGKTKMCVPLSFYQPGILICTRPSSAENATVSFPPQDEKVFNYFKQHQNKHCSKGIKACSNEDLDALHAAMAFFLSSYCDELHRVLALLMHLSGCFQDPWQGSEPSGMVQGAAAPGLRTSTRVANAARHTVANCWSTVVYALAVSLHRKDDFLKELSVEPPETSCKHSKLSSYGLLPSRSKDRAMGRTPAASTKGGNEVGSEEDAAMTLEQLLHPCARSNMLERICEKATLGLSEYRKKTVGDENHSVKRSLKPALRKLESLVPEALRNKTLFFLALDEFEGFANLLPFLRQVWKIARPERSWILLLNTNSKFAPVASPDTVAAARRTLDKTCG</sequence>
<evidence type="ECO:0000313" key="2">
    <source>
        <dbReference type="EMBL" id="SPO31669.1"/>
    </source>
</evidence>
<evidence type="ECO:0000313" key="3">
    <source>
        <dbReference type="Proteomes" id="UP000324022"/>
    </source>
</evidence>
<protein>
    <submittedName>
        <fullName evidence="2">Uncharacterized protein</fullName>
    </submittedName>
</protein>
<name>A0A5C3EQU4_9BASI</name>
<dbReference type="OrthoDB" id="107110at2759"/>
<organism evidence="2 3">
    <name type="scientific">Ustilago trichophora</name>
    <dbReference type="NCBI Taxonomy" id="86804"/>
    <lineage>
        <taxon>Eukaryota</taxon>
        <taxon>Fungi</taxon>
        <taxon>Dikarya</taxon>
        <taxon>Basidiomycota</taxon>
        <taxon>Ustilaginomycotina</taxon>
        <taxon>Ustilaginomycetes</taxon>
        <taxon>Ustilaginales</taxon>
        <taxon>Ustilaginaceae</taxon>
        <taxon>Ustilago</taxon>
    </lineage>
</organism>
<feature type="region of interest" description="Disordered" evidence="1">
    <location>
        <begin position="496"/>
        <end position="535"/>
    </location>
</feature>
<feature type="region of interest" description="Disordered" evidence="1">
    <location>
        <begin position="257"/>
        <end position="308"/>
    </location>
</feature>
<feature type="compositionally biased region" description="Low complexity" evidence="1">
    <location>
        <begin position="213"/>
        <end position="228"/>
    </location>
</feature>
<reference evidence="2 3" key="1">
    <citation type="submission" date="2018-03" db="EMBL/GenBank/DDBJ databases">
        <authorList>
            <person name="Guldener U."/>
        </authorList>
    </citation>
    <scope>NUCLEOTIDE SEQUENCE [LARGE SCALE GENOMIC DNA]</scope>
    <source>
        <strain evidence="2 3">NBRC100155</strain>
    </source>
</reference>
<evidence type="ECO:0000256" key="1">
    <source>
        <dbReference type="SAM" id="MobiDB-lite"/>
    </source>
</evidence>
<feature type="compositionally biased region" description="Low complexity" evidence="1">
    <location>
        <begin position="298"/>
        <end position="308"/>
    </location>
</feature>
<gene>
    <name evidence="2" type="ORF">UTRI_06633_B</name>
</gene>
<dbReference type="AlphaFoldDB" id="A0A5C3EQU4"/>
<keyword evidence="3" id="KW-1185">Reference proteome</keyword>
<feature type="compositionally biased region" description="Polar residues" evidence="1">
    <location>
        <begin position="275"/>
        <end position="297"/>
    </location>
</feature>
<proteinExistence type="predicted"/>